<dbReference type="GO" id="GO:0005816">
    <property type="term" value="C:spindle pole body"/>
    <property type="evidence" value="ECO:0007669"/>
    <property type="project" value="TreeGrafter"/>
</dbReference>
<evidence type="ECO:0000313" key="15">
    <source>
        <dbReference type="Proteomes" id="UP000307173"/>
    </source>
</evidence>
<dbReference type="Pfam" id="PF09531">
    <property type="entry name" value="Ndc1_Nup"/>
    <property type="match status" value="1"/>
</dbReference>
<dbReference type="AlphaFoldDB" id="A0A4T0X6H3"/>
<feature type="transmembrane region" description="Helical" evidence="13">
    <location>
        <begin position="238"/>
        <end position="259"/>
    </location>
</feature>
<keyword evidence="15" id="KW-1185">Reference proteome</keyword>
<feature type="transmembrane region" description="Helical" evidence="13">
    <location>
        <begin position="143"/>
        <end position="163"/>
    </location>
</feature>
<evidence type="ECO:0000313" key="14">
    <source>
        <dbReference type="EMBL" id="TID30933.1"/>
    </source>
</evidence>
<dbReference type="OrthoDB" id="67850at2759"/>
<evidence type="ECO:0000256" key="13">
    <source>
        <dbReference type="SAM" id="Phobius"/>
    </source>
</evidence>
<evidence type="ECO:0000256" key="4">
    <source>
        <dbReference type="ARBA" id="ARBA00022448"/>
    </source>
</evidence>
<evidence type="ECO:0000256" key="7">
    <source>
        <dbReference type="ARBA" id="ARBA00022927"/>
    </source>
</evidence>
<dbReference type="GO" id="GO:0031965">
    <property type="term" value="C:nuclear membrane"/>
    <property type="evidence" value="ECO:0007669"/>
    <property type="project" value="UniProtKB-SubCell"/>
</dbReference>
<keyword evidence="4" id="KW-0813">Transport</keyword>
<dbReference type="GO" id="GO:0106166">
    <property type="term" value="F:spindle pole body-nuclear membrane anchor activity"/>
    <property type="evidence" value="ECO:0007669"/>
    <property type="project" value="TreeGrafter"/>
</dbReference>
<evidence type="ECO:0000256" key="6">
    <source>
        <dbReference type="ARBA" id="ARBA00022816"/>
    </source>
</evidence>
<comment type="similarity">
    <text evidence="3">Belongs to the NDC1 family.</text>
</comment>
<evidence type="ECO:0000256" key="11">
    <source>
        <dbReference type="ARBA" id="ARBA00023136"/>
    </source>
</evidence>
<keyword evidence="10" id="KW-0906">Nuclear pore complex</keyword>
<dbReference type="GO" id="GO:0070631">
    <property type="term" value="P:spindle pole body localization"/>
    <property type="evidence" value="ECO:0007669"/>
    <property type="project" value="TreeGrafter"/>
</dbReference>
<dbReference type="InterPro" id="IPR019049">
    <property type="entry name" value="Nucleoporin_prot_Ndc1/Nup"/>
</dbReference>
<sequence length="679" mass="79295">MPSRIGSSLTQMDTLGGYQRNAQSAFSDRVDQIVNQQKQRKQSQLAQKPLNSKIQTYNSIYSRIFSNRMRFYYRLSAILAFVTTFLITFPFKANLIFFPVKFLMIWTGFLAFQQGRSATITTSSASTSNYIQKVIFLLSSKKTYILAASIFFNAYIFGIILYAQSNSSLRYYLETPTKTIKPFVNDDFAFFIFFILFSTFIYTWSYISHERFLLQPPIGTFRQEPLEYLQSMPLRRPLILSILRSFFSALSIPLLYHFFFRNIFFKVVLKPIIFICDLNHQLPRSDFSVTTLATTTIYTWVLFVCVDLLNELFNAYALVGCLVVNKPISFHSNTQFLTLMDGLKDIKHPLVRLTAYQELAYLSTSPDYKDRHAFYDVNNWTLLLTEFYFVLNNTAKSARSDLPKRNTVDELKGEKVNYLKKKISLFGNLKKYESNLDFEFNFDLKNGEDAKAEELQHDKTVFHKDNEQILGNTPTVQRKLTTFEEKFNEFAYATINRVSEALRRFEIYARNYFNMERLDDIKETNSVTFQLYIVLRDIGELLRRIFLGTIDEQSNKRIPNKEIVAFAIISLTELLIHSKIEDKKHIVMDSLTESLTLLTKVYKGTSEFLSNPPVKITNNHFSVLIINELTISYFFKLVIYYNSLVKDLLLPPEVFKLAKWCTDLALEQQREKKHVDILE</sequence>
<dbReference type="PANTHER" id="PTHR13269:SF6">
    <property type="entry name" value="NUCLEOPORIN NDC1"/>
    <property type="match status" value="1"/>
</dbReference>
<reference evidence="14 15" key="1">
    <citation type="journal article" date="2019" name="Front. Genet.">
        <title>Whole-Genome Sequencing of the Opportunistic Yeast Pathogen Candida inconspicua Uncovers Its Hybrid Origin.</title>
        <authorList>
            <person name="Mixao V."/>
            <person name="Hansen A.P."/>
            <person name="Saus E."/>
            <person name="Boekhout T."/>
            <person name="Lass-Florl C."/>
            <person name="Gabaldon T."/>
        </authorList>
    </citation>
    <scope>NUCLEOTIDE SEQUENCE [LARGE SCALE GENOMIC DNA]</scope>
    <source>
        <strain evidence="14 15">CBS 180</strain>
    </source>
</reference>
<comment type="caution">
    <text evidence="14">The sequence shown here is derived from an EMBL/GenBank/DDBJ whole genome shotgun (WGS) entry which is preliminary data.</text>
</comment>
<feature type="transmembrane region" description="Helical" evidence="13">
    <location>
        <begin position="71"/>
        <end position="89"/>
    </location>
</feature>
<feature type="transmembrane region" description="Helical" evidence="13">
    <location>
        <begin position="188"/>
        <end position="207"/>
    </location>
</feature>
<feature type="transmembrane region" description="Helical" evidence="13">
    <location>
        <begin position="95"/>
        <end position="112"/>
    </location>
</feature>
<dbReference type="PANTHER" id="PTHR13269">
    <property type="entry name" value="NUCLEOPORIN NDC1"/>
    <property type="match status" value="1"/>
</dbReference>
<dbReference type="Proteomes" id="UP000307173">
    <property type="component" value="Unassembled WGS sequence"/>
</dbReference>
<dbReference type="GO" id="GO:0015031">
    <property type="term" value="P:protein transport"/>
    <property type="evidence" value="ECO:0007669"/>
    <property type="project" value="UniProtKB-KW"/>
</dbReference>
<organism evidence="14 15">
    <name type="scientific">Pichia inconspicua</name>
    <dbReference type="NCBI Taxonomy" id="52247"/>
    <lineage>
        <taxon>Eukaryota</taxon>
        <taxon>Fungi</taxon>
        <taxon>Dikarya</taxon>
        <taxon>Ascomycota</taxon>
        <taxon>Saccharomycotina</taxon>
        <taxon>Pichiomycetes</taxon>
        <taxon>Pichiales</taxon>
        <taxon>Pichiaceae</taxon>
        <taxon>Pichia</taxon>
    </lineage>
</organism>
<evidence type="ECO:0000256" key="8">
    <source>
        <dbReference type="ARBA" id="ARBA00022989"/>
    </source>
</evidence>
<comment type="subcellular location">
    <subcellularLocation>
        <location evidence="1">Nucleus membrane</location>
        <topology evidence="1">Multi-pass membrane protein</topology>
    </subcellularLocation>
    <subcellularLocation>
        <location evidence="2">Nucleus</location>
        <location evidence="2">Nuclear pore complex</location>
    </subcellularLocation>
</comment>
<keyword evidence="9" id="KW-0811">Translocation</keyword>
<evidence type="ECO:0000256" key="5">
    <source>
        <dbReference type="ARBA" id="ARBA00022692"/>
    </source>
</evidence>
<accession>A0A4T0X6H3</accession>
<evidence type="ECO:0000256" key="9">
    <source>
        <dbReference type="ARBA" id="ARBA00023010"/>
    </source>
</evidence>
<proteinExistence type="inferred from homology"/>
<dbReference type="EMBL" id="SELW01000083">
    <property type="protein sequence ID" value="TID30933.1"/>
    <property type="molecule type" value="Genomic_DNA"/>
</dbReference>
<keyword evidence="7" id="KW-0653">Protein transport</keyword>
<evidence type="ECO:0000256" key="2">
    <source>
        <dbReference type="ARBA" id="ARBA00004567"/>
    </source>
</evidence>
<evidence type="ECO:0000256" key="3">
    <source>
        <dbReference type="ARBA" id="ARBA00005760"/>
    </source>
</evidence>
<name>A0A4T0X6H3_9ASCO</name>
<evidence type="ECO:0008006" key="16">
    <source>
        <dbReference type="Google" id="ProtNLM"/>
    </source>
</evidence>
<keyword evidence="8 13" id="KW-1133">Transmembrane helix</keyword>
<evidence type="ECO:0000256" key="10">
    <source>
        <dbReference type="ARBA" id="ARBA00023132"/>
    </source>
</evidence>
<keyword evidence="6" id="KW-0509">mRNA transport</keyword>
<protein>
    <recommendedName>
        <fullName evidence="16">Nucleoporin NDC1</fullName>
    </recommendedName>
</protein>
<gene>
    <name evidence="14" type="ORF">CANINC_000455</name>
</gene>
<keyword evidence="5 13" id="KW-0812">Transmembrane</keyword>
<dbReference type="STRING" id="52247.A0A4T0X6H3"/>
<evidence type="ECO:0000256" key="1">
    <source>
        <dbReference type="ARBA" id="ARBA00004232"/>
    </source>
</evidence>
<dbReference type="GO" id="GO:0006999">
    <property type="term" value="P:nuclear pore organization"/>
    <property type="evidence" value="ECO:0007669"/>
    <property type="project" value="TreeGrafter"/>
</dbReference>
<dbReference type="GO" id="GO:0070762">
    <property type="term" value="C:nuclear pore transmembrane ring"/>
    <property type="evidence" value="ECO:0007669"/>
    <property type="project" value="TreeGrafter"/>
</dbReference>
<keyword evidence="12" id="KW-0539">Nucleus</keyword>
<dbReference type="GO" id="GO:0051028">
    <property type="term" value="P:mRNA transport"/>
    <property type="evidence" value="ECO:0007669"/>
    <property type="project" value="UniProtKB-KW"/>
</dbReference>
<keyword evidence="11 13" id="KW-0472">Membrane</keyword>
<evidence type="ECO:0000256" key="12">
    <source>
        <dbReference type="ARBA" id="ARBA00023242"/>
    </source>
</evidence>